<accession>A0A1N6FTX8</accession>
<evidence type="ECO:0008006" key="4">
    <source>
        <dbReference type="Google" id="ProtNLM"/>
    </source>
</evidence>
<evidence type="ECO:0000313" key="3">
    <source>
        <dbReference type="Proteomes" id="UP000185207"/>
    </source>
</evidence>
<dbReference type="AlphaFoldDB" id="A0A1N6FTX8"/>
<dbReference type="STRING" id="1416779.SAMN05444409_1476"/>
<feature type="chain" id="PRO_5012432839" description="DUF4919 domain-containing protein" evidence="1">
    <location>
        <begin position="18"/>
        <end position="174"/>
    </location>
</feature>
<gene>
    <name evidence="2" type="ORF">SAMN05444409_1476</name>
</gene>
<reference evidence="3" key="1">
    <citation type="submission" date="2016-11" db="EMBL/GenBank/DDBJ databases">
        <authorList>
            <person name="Varghese N."/>
            <person name="Submissions S."/>
        </authorList>
    </citation>
    <scope>NUCLEOTIDE SEQUENCE [LARGE SCALE GENOMIC DNA]</scope>
    <source>
        <strain evidence="3">DSM 27623</strain>
    </source>
</reference>
<name>A0A1N6FTX8_9FLAO</name>
<dbReference type="RefSeq" id="WP_139297279.1">
    <property type="nucleotide sequence ID" value="NZ_FSRK01000001.1"/>
</dbReference>
<proteinExistence type="predicted"/>
<dbReference type="Proteomes" id="UP000185207">
    <property type="component" value="Unassembled WGS sequence"/>
</dbReference>
<feature type="signal peptide" evidence="1">
    <location>
        <begin position="1"/>
        <end position="17"/>
    </location>
</feature>
<organism evidence="2 3">
    <name type="scientific">Epilithonimonas zeae</name>
    <dbReference type="NCBI Taxonomy" id="1416779"/>
    <lineage>
        <taxon>Bacteria</taxon>
        <taxon>Pseudomonadati</taxon>
        <taxon>Bacteroidota</taxon>
        <taxon>Flavobacteriia</taxon>
        <taxon>Flavobacteriales</taxon>
        <taxon>Weeksellaceae</taxon>
        <taxon>Chryseobacterium group</taxon>
        <taxon>Epilithonimonas</taxon>
    </lineage>
</organism>
<evidence type="ECO:0000256" key="1">
    <source>
        <dbReference type="SAM" id="SignalP"/>
    </source>
</evidence>
<keyword evidence="1" id="KW-0732">Signal</keyword>
<dbReference type="EMBL" id="FSRK01000001">
    <property type="protein sequence ID" value="SIN98724.1"/>
    <property type="molecule type" value="Genomic_DNA"/>
</dbReference>
<sequence length="174" mass="20084">MPKVTLFLLLLSSFSYSQSYEQLMGYSSFYNRKIDSFIDHMKSPPAVSSSNDGIQQIVYEMDGFHIGIEEHASNNGIIGEMFIFQTAAKDAHSDWLKIHERISSDQSFKFIKGMYDDNYIKHNELALDHLRILLKNIDKKNNVRYAARYKKDLAYYTLSVIGGNMVLTIDSKNY</sequence>
<evidence type="ECO:0000313" key="2">
    <source>
        <dbReference type="EMBL" id="SIN98724.1"/>
    </source>
</evidence>
<protein>
    <recommendedName>
        <fullName evidence="4">DUF4919 domain-containing protein</fullName>
    </recommendedName>
</protein>
<keyword evidence="3" id="KW-1185">Reference proteome</keyword>